<dbReference type="GO" id="GO:0005737">
    <property type="term" value="C:cytoplasm"/>
    <property type="evidence" value="ECO:0007669"/>
    <property type="project" value="TreeGrafter"/>
</dbReference>
<dbReference type="PROSITE" id="PS00626">
    <property type="entry name" value="RCC1_2"/>
    <property type="match status" value="4"/>
</dbReference>
<dbReference type="InterPro" id="IPR000408">
    <property type="entry name" value="Reg_chr_condens"/>
</dbReference>
<dbReference type="KEGG" id="som:SOMG_02621"/>
<keyword evidence="7" id="KW-1185">Reference proteome</keyword>
<name>A0AAF0AXN5_9SCHI</name>
<feature type="compositionally biased region" description="Basic and acidic residues" evidence="4">
    <location>
        <begin position="22"/>
        <end position="31"/>
    </location>
</feature>
<sequence length="550" mass="59576">MSGTRVTRRSQRQQEATGNGMNKRELEDHEAPVSTKPSKKRVKVSSGPKPVRTTGKKLNSIPSLSTELLDVFVFGTGSMNELGMGDLEVDVAYRPRLNPNLPRDKIGVVDLAVGGMHSAVLSHDGRVFTWGVNDDFALGRATKNQTDKEGNTIDNDLLEGTPNQVTGAIERLKITKVCCSDNLTVVVTENGSCFSWGTFRCSDGVLGFSASTKRAPEPVQMPLPEVAQVAAGTDHILALTTTGKVYTWGNGQQCQLGRRMMDRRRLQGLKPEPLALKNIVAVGAGAYHSFAINSKGKVYAWGLNMTKQCGIADEEDEEEGIVTKPTLVEALEPYKIKAITGGEHHTLALLEDGRVLAWGRHDRHQLGIPDDALPESLTKDEKGYNYTVSNPTIVPGISNVVQICCGTHHSLAVTNDGKLYSWGSSENYEVGQGDTDEEIQVPTLVRSKAIKTASVRVAGAGGQFSVAAGAPTELDTKPSEDGVKTENEVKSEEKNVSISPKQETEESKPVTTESTEMHIDQQPPTTEDQTTIQSTEEKKEFAEETESTST</sequence>
<dbReference type="PROSITE" id="PS00625">
    <property type="entry name" value="RCC1_1"/>
    <property type="match status" value="1"/>
</dbReference>
<dbReference type="SUPFAM" id="SSF50985">
    <property type="entry name" value="RCC1/BLIP-II"/>
    <property type="match status" value="1"/>
</dbReference>
<evidence type="ECO:0000256" key="3">
    <source>
        <dbReference type="PROSITE-ProRule" id="PRU00235"/>
    </source>
</evidence>
<feature type="repeat" description="RCC1" evidence="3">
    <location>
        <begin position="69"/>
        <end position="124"/>
    </location>
</feature>
<protein>
    <submittedName>
        <fullName evidence="6">RCC1 family Ran GEF</fullName>
    </submittedName>
</protein>
<evidence type="ECO:0000256" key="4">
    <source>
        <dbReference type="SAM" id="MobiDB-lite"/>
    </source>
</evidence>
<feature type="region of interest" description="Disordered" evidence="4">
    <location>
        <begin position="469"/>
        <end position="550"/>
    </location>
</feature>
<feature type="repeat" description="RCC1" evidence="3">
    <location>
        <begin position="296"/>
        <end position="352"/>
    </location>
</feature>
<feature type="compositionally biased region" description="Low complexity" evidence="4">
    <location>
        <begin position="520"/>
        <end position="534"/>
    </location>
</feature>
<feature type="repeat" description="RCC1" evidence="3">
    <location>
        <begin position="125"/>
        <end position="190"/>
    </location>
</feature>
<evidence type="ECO:0000313" key="6">
    <source>
        <dbReference type="EMBL" id="WBW74255.1"/>
    </source>
</evidence>
<evidence type="ECO:0000256" key="1">
    <source>
        <dbReference type="ARBA" id="ARBA00022658"/>
    </source>
</evidence>
<feature type="compositionally biased region" description="Basic and acidic residues" evidence="4">
    <location>
        <begin position="474"/>
        <end position="495"/>
    </location>
</feature>
<feature type="domain" description="RCC1-like" evidence="5">
    <location>
        <begin position="70"/>
        <end position="467"/>
    </location>
</feature>
<gene>
    <name evidence="6" type="primary">pim1</name>
    <name evidence="6" type="ORF">SOMG_02621</name>
</gene>
<dbReference type="InterPro" id="IPR051553">
    <property type="entry name" value="Ran_GTPase-activating"/>
</dbReference>
<dbReference type="InterPro" id="IPR009091">
    <property type="entry name" value="RCC1/BLIP-II"/>
</dbReference>
<evidence type="ECO:0000256" key="2">
    <source>
        <dbReference type="ARBA" id="ARBA00022737"/>
    </source>
</evidence>
<dbReference type="Proteomes" id="UP001212411">
    <property type="component" value="Chromosome 2"/>
</dbReference>
<feature type="compositionally biased region" description="Basic residues" evidence="4">
    <location>
        <begin position="1"/>
        <end position="11"/>
    </location>
</feature>
<dbReference type="Gene3D" id="2.130.10.30">
    <property type="entry name" value="Regulator of chromosome condensation 1/beta-lactamase-inhibitor protein II"/>
    <property type="match status" value="1"/>
</dbReference>
<dbReference type="PRINTS" id="PR00633">
    <property type="entry name" value="RCCNDNSATION"/>
</dbReference>
<accession>A0AAF0AXN5</accession>
<dbReference type="PANTHER" id="PTHR45982:SF1">
    <property type="entry name" value="REGULATOR OF CHROMOSOME CONDENSATION"/>
    <property type="match status" value="1"/>
</dbReference>
<dbReference type="Pfam" id="PF25390">
    <property type="entry name" value="WD40_RLD"/>
    <property type="match status" value="1"/>
</dbReference>
<dbReference type="AlphaFoldDB" id="A0AAF0AXN5"/>
<dbReference type="PROSITE" id="PS50012">
    <property type="entry name" value="RCC1_3"/>
    <property type="match status" value="7"/>
</dbReference>
<dbReference type="EMBL" id="CP115612">
    <property type="protein sequence ID" value="WBW74255.1"/>
    <property type="molecule type" value="Genomic_DNA"/>
</dbReference>
<feature type="region of interest" description="Disordered" evidence="4">
    <location>
        <begin position="1"/>
        <end position="58"/>
    </location>
</feature>
<reference evidence="6 7" key="1">
    <citation type="journal article" date="2023" name="G3 (Bethesda)">
        <title>A high-quality reference genome for the fission yeast Schizosaccharomyces osmophilus.</title>
        <authorList>
            <person name="Jia G.S."/>
            <person name="Zhang W.C."/>
            <person name="Liang Y."/>
            <person name="Liu X.H."/>
            <person name="Rhind N."/>
            <person name="Pidoux A."/>
            <person name="Brysch-Herzberg M."/>
            <person name="Du L.L."/>
        </authorList>
    </citation>
    <scope>NUCLEOTIDE SEQUENCE [LARGE SCALE GENOMIC DNA]</scope>
    <source>
        <strain evidence="6 7">CBS 15793</strain>
    </source>
</reference>
<feature type="repeat" description="RCC1" evidence="3">
    <location>
        <begin position="417"/>
        <end position="471"/>
    </location>
</feature>
<feature type="repeat" description="RCC1" evidence="3">
    <location>
        <begin position="353"/>
        <end position="416"/>
    </location>
</feature>
<dbReference type="GeneID" id="80876101"/>
<dbReference type="PANTHER" id="PTHR45982">
    <property type="entry name" value="REGULATOR OF CHROMOSOME CONDENSATION"/>
    <property type="match status" value="1"/>
</dbReference>
<feature type="repeat" description="RCC1" evidence="3">
    <location>
        <begin position="191"/>
        <end position="242"/>
    </location>
</feature>
<evidence type="ECO:0000259" key="5">
    <source>
        <dbReference type="Pfam" id="PF25390"/>
    </source>
</evidence>
<proteinExistence type="predicted"/>
<keyword evidence="1" id="KW-0344">Guanine-nucleotide releasing factor</keyword>
<feature type="repeat" description="RCC1" evidence="3">
    <location>
        <begin position="243"/>
        <end position="295"/>
    </location>
</feature>
<organism evidence="6 7">
    <name type="scientific">Schizosaccharomyces osmophilus</name>
    <dbReference type="NCBI Taxonomy" id="2545709"/>
    <lineage>
        <taxon>Eukaryota</taxon>
        <taxon>Fungi</taxon>
        <taxon>Dikarya</taxon>
        <taxon>Ascomycota</taxon>
        <taxon>Taphrinomycotina</taxon>
        <taxon>Schizosaccharomycetes</taxon>
        <taxon>Schizosaccharomycetales</taxon>
        <taxon>Schizosaccharomycetaceae</taxon>
        <taxon>Schizosaccharomyces</taxon>
    </lineage>
</organism>
<dbReference type="InterPro" id="IPR058923">
    <property type="entry name" value="RCC1-like_dom"/>
</dbReference>
<evidence type="ECO:0000313" key="7">
    <source>
        <dbReference type="Proteomes" id="UP001212411"/>
    </source>
</evidence>
<dbReference type="RefSeq" id="XP_056038498.1">
    <property type="nucleotide sequence ID" value="XM_056181412.1"/>
</dbReference>
<dbReference type="GO" id="GO:0005085">
    <property type="term" value="F:guanyl-nucleotide exchange factor activity"/>
    <property type="evidence" value="ECO:0007669"/>
    <property type="project" value="TreeGrafter"/>
</dbReference>
<keyword evidence="2" id="KW-0677">Repeat</keyword>